<evidence type="ECO:0000313" key="1">
    <source>
        <dbReference type="EMBL" id="MFC6888335.1"/>
    </source>
</evidence>
<dbReference type="AlphaFoldDB" id="A0ABD5UFS6"/>
<name>A0ABD5UFS6_9EURY</name>
<gene>
    <name evidence="1" type="ORF">ACFQEY_04650</name>
</gene>
<comment type="caution">
    <text evidence="1">The sequence shown here is derived from an EMBL/GenBank/DDBJ whole genome shotgun (WGS) entry which is preliminary data.</text>
</comment>
<reference evidence="1 2" key="1">
    <citation type="journal article" date="2019" name="Int. J. Syst. Evol. Microbiol.">
        <title>The Global Catalogue of Microorganisms (GCM) 10K type strain sequencing project: providing services to taxonomists for standard genome sequencing and annotation.</title>
        <authorList>
            <consortium name="The Broad Institute Genomics Platform"/>
            <consortium name="The Broad Institute Genome Sequencing Center for Infectious Disease"/>
            <person name="Wu L."/>
            <person name="Ma J."/>
        </authorList>
    </citation>
    <scope>NUCLEOTIDE SEQUENCE [LARGE SCALE GENOMIC DNA]</scope>
    <source>
        <strain evidence="1 2">Y73</strain>
    </source>
</reference>
<protein>
    <submittedName>
        <fullName evidence="1">Uncharacterized protein</fullName>
    </submittedName>
</protein>
<keyword evidence="2" id="KW-1185">Reference proteome</keyword>
<accession>A0ABD5UFS6</accession>
<dbReference type="EMBL" id="JBHSXI010000002">
    <property type="protein sequence ID" value="MFC6888335.1"/>
    <property type="molecule type" value="Genomic_DNA"/>
</dbReference>
<organism evidence="1 2">
    <name type="scientific">Halorubrum trueperi</name>
    <dbReference type="NCBI Taxonomy" id="2004704"/>
    <lineage>
        <taxon>Archaea</taxon>
        <taxon>Methanobacteriati</taxon>
        <taxon>Methanobacteriota</taxon>
        <taxon>Stenosarchaea group</taxon>
        <taxon>Halobacteria</taxon>
        <taxon>Halobacteriales</taxon>
        <taxon>Haloferacaceae</taxon>
        <taxon>Halorubrum</taxon>
    </lineage>
</organism>
<proteinExistence type="predicted"/>
<sequence length="306" mass="34597">MASYPSENSLVVNATHQILTRIRGPYNQTTAIAPTRYQEHQAGGGYDVELPLAMRLLFQYKAPKAEPNRGVRFKLDTQQITTLATREPCEVAYYACPVVDSDNQLSDALTECYFIDVQAIEAGSSQLYIPTDYPNSPVQAKFKDPSDQSGWIGDPVNYYEIPHSAVKMWDDLRTGIESRNIGMVIRESGSTTDSYDDFVDRLQDLWALHDDSRDQARTDGGEPNENDHQRIEGLVSFARSQHRRLFEESDVAVPDIERHERHLRETLEGYQTVRRPDVHGIGRAQELIAQSGSTDRNRALKLGNQP</sequence>
<dbReference type="RefSeq" id="WP_379765204.1">
    <property type="nucleotide sequence ID" value="NZ_JBHSXI010000002.1"/>
</dbReference>
<dbReference type="Proteomes" id="UP001596333">
    <property type="component" value="Unassembled WGS sequence"/>
</dbReference>
<evidence type="ECO:0000313" key="2">
    <source>
        <dbReference type="Proteomes" id="UP001596333"/>
    </source>
</evidence>